<evidence type="ECO:0000313" key="4">
    <source>
        <dbReference type="EMBL" id="KAK7843518.1"/>
    </source>
</evidence>
<proteinExistence type="inferred from homology"/>
<dbReference type="PANTHER" id="PTHR47941">
    <property type="entry name" value="PENTATRICOPEPTIDE REPEAT-CONTAINING PROTEIN 3, MITOCHONDRIAL"/>
    <property type="match status" value="1"/>
</dbReference>
<comment type="similarity">
    <text evidence="1">Belongs to the PPR family. P subfamily.</text>
</comment>
<accession>A0AAW0KXY4</accession>
<evidence type="ECO:0000256" key="3">
    <source>
        <dbReference type="PROSITE-ProRule" id="PRU00708"/>
    </source>
</evidence>
<dbReference type="AlphaFoldDB" id="A0AAW0KXY4"/>
<dbReference type="InterPro" id="IPR011990">
    <property type="entry name" value="TPR-like_helical_dom_sf"/>
</dbReference>
<gene>
    <name evidence="4" type="ORF">CFP56_012422</name>
</gene>
<keyword evidence="5" id="KW-1185">Reference proteome</keyword>
<keyword evidence="2" id="KW-0677">Repeat</keyword>
<dbReference type="NCBIfam" id="TIGR00756">
    <property type="entry name" value="PPR"/>
    <property type="match status" value="2"/>
</dbReference>
<dbReference type="InterPro" id="IPR002885">
    <property type="entry name" value="PPR_rpt"/>
</dbReference>
<protein>
    <submittedName>
        <fullName evidence="4">Pentatricopeptide repeat-containing protein</fullName>
    </submittedName>
</protein>
<dbReference type="Pfam" id="PF13041">
    <property type="entry name" value="PPR_2"/>
    <property type="match status" value="1"/>
</dbReference>
<comment type="caution">
    <text evidence="4">The sequence shown here is derived from an EMBL/GenBank/DDBJ whole genome shotgun (WGS) entry which is preliminary data.</text>
</comment>
<sequence>MRQKGLLPDMFTTNMILNGFCKQGRMKAAIDLFMDMQRTGLSPDIVTYNTLIGGCCKAFDMVTADEL</sequence>
<dbReference type="Gene3D" id="1.25.40.10">
    <property type="entry name" value="Tetratricopeptide repeat domain"/>
    <property type="match status" value="1"/>
</dbReference>
<dbReference type="EMBL" id="PKMF04000202">
    <property type="protein sequence ID" value="KAK7843518.1"/>
    <property type="molecule type" value="Genomic_DNA"/>
</dbReference>
<reference evidence="4 5" key="1">
    <citation type="journal article" date="2018" name="Sci. Data">
        <title>The draft genome sequence of cork oak.</title>
        <authorList>
            <person name="Ramos A.M."/>
            <person name="Usie A."/>
            <person name="Barbosa P."/>
            <person name="Barros P.M."/>
            <person name="Capote T."/>
            <person name="Chaves I."/>
            <person name="Simoes F."/>
            <person name="Abreu I."/>
            <person name="Carrasquinho I."/>
            <person name="Faro C."/>
            <person name="Guimaraes J.B."/>
            <person name="Mendonca D."/>
            <person name="Nobrega F."/>
            <person name="Rodrigues L."/>
            <person name="Saibo N.J.M."/>
            <person name="Varela M.C."/>
            <person name="Egas C."/>
            <person name="Matos J."/>
            <person name="Miguel C.M."/>
            <person name="Oliveira M.M."/>
            <person name="Ricardo C.P."/>
            <person name="Goncalves S."/>
        </authorList>
    </citation>
    <scope>NUCLEOTIDE SEQUENCE [LARGE SCALE GENOMIC DNA]</scope>
    <source>
        <strain evidence="5">cv. HL8</strain>
    </source>
</reference>
<evidence type="ECO:0000256" key="1">
    <source>
        <dbReference type="ARBA" id="ARBA00007626"/>
    </source>
</evidence>
<dbReference type="Proteomes" id="UP000237347">
    <property type="component" value="Unassembled WGS sequence"/>
</dbReference>
<evidence type="ECO:0000313" key="5">
    <source>
        <dbReference type="Proteomes" id="UP000237347"/>
    </source>
</evidence>
<evidence type="ECO:0000256" key="2">
    <source>
        <dbReference type="ARBA" id="ARBA00022737"/>
    </source>
</evidence>
<dbReference type="PROSITE" id="PS51375">
    <property type="entry name" value="PPR"/>
    <property type="match status" value="1"/>
</dbReference>
<name>A0AAW0KXY4_QUESU</name>
<feature type="repeat" description="PPR" evidence="3">
    <location>
        <begin position="9"/>
        <end position="43"/>
    </location>
</feature>
<organism evidence="4 5">
    <name type="scientific">Quercus suber</name>
    <name type="common">Cork oak</name>
    <dbReference type="NCBI Taxonomy" id="58331"/>
    <lineage>
        <taxon>Eukaryota</taxon>
        <taxon>Viridiplantae</taxon>
        <taxon>Streptophyta</taxon>
        <taxon>Embryophyta</taxon>
        <taxon>Tracheophyta</taxon>
        <taxon>Spermatophyta</taxon>
        <taxon>Magnoliopsida</taxon>
        <taxon>eudicotyledons</taxon>
        <taxon>Gunneridae</taxon>
        <taxon>Pentapetalae</taxon>
        <taxon>rosids</taxon>
        <taxon>fabids</taxon>
        <taxon>Fagales</taxon>
        <taxon>Fagaceae</taxon>
        <taxon>Quercus</taxon>
    </lineage>
</organism>